<evidence type="ECO:0000313" key="4">
    <source>
        <dbReference type="Proteomes" id="UP000292939"/>
    </source>
</evidence>
<dbReference type="InterPro" id="IPR005545">
    <property type="entry name" value="YCII"/>
</dbReference>
<proteinExistence type="inferred from homology"/>
<evidence type="ECO:0000313" key="3">
    <source>
        <dbReference type="EMBL" id="QBK03526.1"/>
    </source>
</evidence>
<feature type="domain" description="YCII-related" evidence="2">
    <location>
        <begin position="1"/>
        <end position="87"/>
    </location>
</feature>
<dbReference type="Gene3D" id="3.30.70.1060">
    <property type="entry name" value="Dimeric alpha+beta barrel"/>
    <property type="match status" value="1"/>
</dbReference>
<dbReference type="EMBL" id="CP031395">
    <property type="protein sequence ID" value="QBK03526.1"/>
    <property type="molecule type" value="Genomic_DNA"/>
</dbReference>
<dbReference type="OrthoDB" id="9797014at2"/>
<dbReference type="SUPFAM" id="SSF54909">
    <property type="entry name" value="Dimeric alpha+beta barrel"/>
    <property type="match status" value="1"/>
</dbReference>
<dbReference type="RefSeq" id="WP_131277155.1">
    <property type="nucleotide sequence ID" value="NZ_CP031395.1"/>
</dbReference>
<dbReference type="InterPro" id="IPR011008">
    <property type="entry name" value="Dimeric_a/b-barrel"/>
</dbReference>
<evidence type="ECO:0000259" key="2">
    <source>
        <dbReference type="Pfam" id="PF03795"/>
    </source>
</evidence>
<protein>
    <submittedName>
        <fullName evidence="3">YciI family protein</fullName>
    </submittedName>
</protein>
<gene>
    <name evidence="3" type="ORF">DW355_00965</name>
</gene>
<dbReference type="PANTHER" id="PTHR33606:SF3">
    <property type="entry name" value="PROTEIN YCII"/>
    <property type="match status" value="1"/>
</dbReference>
<evidence type="ECO:0000256" key="1">
    <source>
        <dbReference type="ARBA" id="ARBA00007689"/>
    </source>
</evidence>
<dbReference type="PANTHER" id="PTHR33606">
    <property type="entry name" value="PROTEIN YCII"/>
    <property type="match status" value="1"/>
</dbReference>
<reference evidence="3 4" key="1">
    <citation type="submission" date="2018-07" db="EMBL/GenBank/DDBJ databases">
        <title>Exploring interactions and the metabolic potential of the ultra-small soil bacteria Hylemonella gracilis.</title>
        <authorList>
            <person name="Tyc O."/>
            <person name="Kulkarni P."/>
            <person name="Gawehns F."/>
            <person name="Hundscheid M."/>
            <person name="Zweers H."/>
            <person name="Garbeva P."/>
        </authorList>
    </citation>
    <scope>NUCLEOTIDE SEQUENCE [LARGE SCALE GENOMIC DNA]</scope>
    <source>
        <strain evidence="3 4">NS1</strain>
    </source>
</reference>
<sequence length="101" mass="11049">MLFVFFLIDKPDHGALRSRVRPEHKAYLSAVAGRIAFAGPLVHDDGQTMLGSLLVIDFPDREAAHAWLADEPFTKAGLYASTAVHAFVNLWPQCAGFPLVS</sequence>
<dbReference type="Pfam" id="PF03795">
    <property type="entry name" value="YCII"/>
    <property type="match status" value="1"/>
</dbReference>
<dbReference type="KEGG" id="hgr:DW355_00965"/>
<dbReference type="InterPro" id="IPR051807">
    <property type="entry name" value="Sec-metab_biosynth-assoc"/>
</dbReference>
<dbReference type="AlphaFoldDB" id="A0A4P6UGK5"/>
<organism evidence="3 4">
    <name type="scientific">Hylemonella gracilis</name>
    <dbReference type="NCBI Taxonomy" id="80880"/>
    <lineage>
        <taxon>Bacteria</taxon>
        <taxon>Pseudomonadati</taxon>
        <taxon>Pseudomonadota</taxon>
        <taxon>Betaproteobacteria</taxon>
        <taxon>Burkholderiales</taxon>
        <taxon>Comamonadaceae</taxon>
        <taxon>Hylemonella</taxon>
    </lineage>
</organism>
<accession>A0A4P6UGK5</accession>
<dbReference type="Proteomes" id="UP000292939">
    <property type="component" value="Chromosome"/>
</dbReference>
<comment type="similarity">
    <text evidence="1">Belongs to the YciI family.</text>
</comment>
<name>A0A4P6UGK5_9BURK</name>